<accession>A0A1G6DVW3</accession>
<dbReference type="Pfam" id="PF03235">
    <property type="entry name" value="GmrSD_N"/>
    <property type="match status" value="1"/>
</dbReference>
<gene>
    <name evidence="2" type="ORF">SAMN02982931_03857</name>
</gene>
<name>A0A1G6DVW3_9HYPH</name>
<dbReference type="RefSeq" id="WP_090878923.1">
    <property type="nucleotide sequence ID" value="NZ_FMXQ01000008.1"/>
</dbReference>
<dbReference type="Proteomes" id="UP000199071">
    <property type="component" value="Unassembled WGS sequence"/>
</dbReference>
<keyword evidence="3" id="KW-1185">Reference proteome</keyword>
<proteinExistence type="predicted"/>
<feature type="domain" description="GmrSD restriction endonucleases N-terminal" evidence="1">
    <location>
        <begin position="48"/>
        <end position="149"/>
    </location>
</feature>
<dbReference type="PANTHER" id="PTHR39639:SF1">
    <property type="entry name" value="DUF262 DOMAIN-CONTAINING PROTEIN"/>
    <property type="match status" value="1"/>
</dbReference>
<dbReference type="AlphaFoldDB" id="A0A1G6DVW3"/>
<dbReference type="STRING" id="665467.SAMN02982931_03857"/>
<sequence length="196" mass="22885">MTDLFTALEDSDVVAQVVDEARREARYIVTDFTFEIITTKFREEAESEGDIYVPDYQRKLAWTEAQQSYLIESLILRYPIPPLFFYDIRGRLEIVDGTQRVRSMVRFARGDLALQKLEKLDILNGFHFDQLPEPVRLRLNNTPVRAFVLDDATEAGLRADLFRRLKHVRPDASGRRSSQRCIQRRLHGFDCGMCRI</sequence>
<evidence type="ECO:0000313" key="2">
    <source>
        <dbReference type="EMBL" id="SDB49293.1"/>
    </source>
</evidence>
<organism evidence="2 3">
    <name type="scientific">Bauldia litoralis</name>
    <dbReference type="NCBI Taxonomy" id="665467"/>
    <lineage>
        <taxon>Bacteria</taxon>
        <taxon>Pseudomonadati</taxon>
        <taxon>Pseudomonadota</taxon>
        <taxon>Alphaproteobacteria</taxon>
        <taxon>Hyphomicrobiales</taxon>
        <taxon>Kaistiaceae</taxon>
        <taxon>Bauldia</taxon>
    </lineage>
</organism>
<reference evidence="2 3" key="1">
    <citation type="submission" date="2016-10" db="EMBL/GenBank/DDBJ databases">
        <authorList>
            <person name="de Groot N.N."/>
        </authorList>
    </citation>
    <scope>NUCLEOTIDE SEQUENCE [LARGE SCALE GENOMIC DNA]</scope>
    <source>
        <strain evidence="2 3">ATCC 35022</strain>
    </source>
</reference>
<dbReference type="EMBL" id="FMXQ01000008">
    <property type="protein sequence ID" value="SDB49293.1"/>
    <property type="molecule type" value="Genomic_DNA"/>
</dbReference>
<evidence type="ECO:0000313" key="3">
    <source>
        <dbReference type="Proteomes" id="UP000199071"/>
    </source>
</evidence>
<protein>
    <recommendedName>
        <fullName evidence="1">GmrSD restriction endonucleases N-terminal domain-containing protein</fullName>
    </recommendedName>
</protein>
<dbReference type="OrthoDB" id="9787127at2"/>
<dbReference type="InterPro" id="IPR004919">
    <property type="entry name" value="GmrSD_N"/>
</dbReference>
<evidence type="ECO:0000259" key="1">
    <source>
        <dbReference type="Pfam" id="PF03235"/>
    </source>
</evidence>
<dbReference type="PANTHER" id="PTHR39639">
    <property type="entry name" value="CHROMOSOME 16, WHOLE GENOME SHOTGUN SEQUENCE"/>
    <property type="match status" value="1"/>
</dbReference>